<sequence length="1094" mass="124034">MLEVFAQCVYSLTKIESYLYIVSFVLLFLGQDIKGRNPFKLSVLQIHFEHLLSKGCFAMGSVITIPFTFALGLISVTPSDFFYWCKWILSYIYIELNKRFTTRRFDLYDKDALDDAAKLGFIVPAEEYVYEAPYDEAHLRRAEDEIICYGVNSKPERLLVNISRRSDQKADACVYLKLESGKTYRLQKTGHFQQSSTDKTVFSCGDLQISYTCPMRRWRIFYSGYLRETTENDEKGRMVYVKFALRWRASSDVFDATSDLSSYALADALAKASWKSAYPPIDKLKNALNFYIQSGVIHGTIDVEGEPEHEIYLFGQRLRNLGDVSSIKEAEIEHMLGYVYQHGAFVYMGKATIKNVVKDLCFGFAIQADTALKMLEKITITIIDSKDLKFMLSTFWKDRNYKLSGSLTSPLLQYSNKGGEIGTSIRKYGFYVNGKRGSGFYIGRKVSDSLKHKTPKIIAPEAPIPVSPLAVPFTNEICQLPDVTGGKGSSLGKLTKLSKNLRTFIVPSGIVVTTSAYKNFVTKGILAKIKLLEDVVYSGNSAEDVKEVCQSVCEEVERTEFPKGIREAIEISLRKTFGGQLQSRKFAVRSSATGEDTEQMSAAGQMDTLLGISGMNEILQAVKKCWASQFGFVAIQYKRRYGQCLNSPMAVVIQEMVPCDVAGVLFTCDPVTGNPTVMTITANYGLGETVVSGSEEPDTIELQRDPEDQLTLKSTTIGAKSRKIIAKDVEGITLEEVPENEKGNCCLSVEMIMRLGQLGIEVENYYRSHRDIEWGFWNNNLYLFQSRPVTSGTNETIFEIEHELDGPLRLENDYLTVSHIAEVMPGATTPLGMETFFKIFDIGFMEEHTEWLFPSGCPYFRCSWEAFYNHFMFRMTDMFRGQHSESIDYFSQATMIAFFGRILSDEELFQVCRDRFRDFKKEASLTEMAKLVLSAGNRIRKMEKTYANYRIPYDKFKTAKELFDYLMRSCSQLCDVFVGHVKVSQASTLWNMFIFTVLGKAKGGFDDDVYRDFSSLLTTSSDVISADVPAAIQSLAYYLSEAINAEDFKKMSIEEALNWLQRTPATVGKKFKQFMETHGHRCLREVSQQSRSRV</sequence>
<accession>A0A087UCT2</accession>
<evidence type="ECO:0000259" key="3">
    <source>
        <dbReference type="Pfam" id="PF01326"/>
    </source>
</evidence>
<dbReference type="PANTHER" id="PTHR43615:SF1">
    <property type="entry name" value="PPDK_N DOMAIN-CONTAINING PROTEIN"/>
    <property type="match status" value="1"/>
</dbReference>
<dbReference type="STRING" id="407821.A0A087UCT2"/>
<keyword evidence="5" id="KW-1185">Reference proteome</keyword>
<feature type="non-terminal residue" evidence="4">
    <location>
        <position position="1094"/>
    </location>
</feature>
<dbReference type="AlphaFoldDB" id="A0A087UCT2"/>
<dbReference type="Pfam" id="PF01326">
    <property type="entry name" value="PPDK_N"/>
    <property type="match status" value="1"/>
</dbReference>
<comment type="similarity">
    <text evidence="1">Belongs to the PEP-utilizing enzyme family.</text>
</comment>
<evidence type="ECO:0000256" key="2">
    <source>
        <dbReference type="SAM" id="Phobius"/>
    </source>
</evidence>
<gene>
    <name evidence="4" type="ORF">X975_05917</name>
</gene>
<organism evidence="4 5">
    <name type="scientific">Stegodyphus mimosarum</name>
    <name type="common">African social velvet spider</name>
    <dbReference type="NCBI Taxonomy" id="407821"/>
    <lineage>
        <taxon>Eukaryota</taxon>
        <taxon>Metazoa</taxon>
        <taxon>Ecdysozoa</taxon>
        <taxon>Arthropoda</taxon>
        <taxon>Chelicerata</taxon>
        <taxon>Arachnida</taxon>
        <taxon>Araneae</taxon>
        <taxon>Araneomorphae</taxon>
        <taxon>Entelegynae</taxon>
        <taxon>Eresoidea</taxon>
        <taxon>Eresidae</taxon>
        <taxon>Stegodyphus</taxon>
    </lineage>
</organism>
<dbReference type="GO" id="GO:0005524">
    <property type="term" value="F:ATP binding"/>
    <property type="evidence" value="ECO:0007669"/>
    <property type="project" value="InterPro"/>
</dbReference>
<dbReference type="EMBL" id="KK119248">
    <property type="protein sequence ID" value="KFM75171.1"/>
    <property type="molecule type" value="Genomic_DNA"/>
</dbReference>
<dbReference type="GO" id="GO:0016301">
    <property type="term" value="F:kinase activity"/>
    <property type="evidence" value="ECO:0007669"/>
    <property type="project" value="InterPro"/>
</dbReference>
<keyword evidence="2" id="KW-0812">Transmembrane</keyword>
<dbReference type="InterPro" id="IPR002192">
    <property type="entry name" value="PPDK_AMP/ATP-bd"/>
</dbReference>
<feature type="transmembrane region" description="Helical" evidence="2">
    <location>
        <begin position="51"/>
        <end position="76"/>
    </location>
</feature>
<evidence type="ECO:0000313" key="5">
    <source>
        <dbReference type="Proteomes" id="UP000054359"/>
    </source>
</evidence>
<reference evidence="4 5" key="1">
    <citation type="submission" date="2013-11" db="EMBL/GenBank/DDBJ databases">
        <title>Genome sequencing of Stegodyphus mimosarum.</title>
        <authorList>
            <person name="Bechsgaard J."/>
        </authorList>
    </citation>
    <scope>NUCLEOTIDE SEQUENCE [LARGE SCALE GENOMIC DNA]</scope>
</reference>
<dbReference type="InterPro" id="IPR051549">
    <property type="entry name" value="PEP_Utilizing_Enz"/>
</dbReference>
<evidence type="ECO:0000256" key="1">
    <source>
        <dbReference type="ARBA" id="ARBA00007837"/>
    </source>
</evidence>
<feature type="domain" description="Pyruvate phosphate dikinase AMP/ATP-binding" evidence="3">
    <location>
        <begin position="483"/>
        <end position="795"/>
    </location>
</feature>
<keyword evidence="4" id="KW-0670">Pyruvate</keyword>
<evidence type="ECO:0000313" key="4">
    <source>
        <dbReference type="EMBL" id="KFM75171.1"/>
    </source>
</evidence>
<proteinExistence type="inferred from homology"/>
<dbReference type="Proteomes" id="UP000054359">
    <property type="component" value="Unassembled WGS sequence"/>
</dbReference>
<dbReference type="SUPFAM" id="SSF56059">
    <property type="entry name" value="Glutathione synthetase ATP-binding domain-like"/>
    <property type="match status" value="1"/>
</dbReference>
<feature type="transmembrane region" description="Helical" evidence="2">
    <location>
        <begin position="12"/>
        <end position="30"/>
    </location>
</feature>
<dbReference type="InterPro" id="IPR013815">
    <property type="entry name" value="ATP_grasp_subdomain_1"/>
</dbReference>
<dbReference type="Gene3D" id="3.30.1490.20">
    <property type="entry name" value="ATP-grasp fold, A domain"/>
    <property type="match status" value="1"/>
</dbReference>
<name>A0A087UCT2_STEMI</name>
<dbReference type="OMA" id="SICHVIC"/>
<dbReference type="PANTHER" id="PTHR43615">
    <property type="entry name" value="PHOSPHOENOLPYRUVATE SYNTHASE-RELATED"/>
    <property type="match status" value="1"/>
</dbReference>
<keyword evidence="2" id="KW-1133">Transmembrane helix</keyword>
<dbReference type="Gene3D" id="3.30.470.20">
    <property type="entry name" value="ATP-grasp fold, B domain"/>
    <property type="match status" value="1"/>
</dbReference>
<dbReference type="OrthoDB" id="6123450at2759"/>
<keyword evidence="2" id="KW-0472">Membrane</keyword>
<protein>
    <submittedName>
        <fullName evidence="4">Putative phosphoenolpyruvate synthase</fullName>
    </submittedName>
</protein>